<feature type="region of interest" description="Disordered" evidence="7">
    <location>
        <begin position="369"/>
        <end position="389"/>
    </location>
</feature>
<evidence type="ECO:0000256" key="4">
    <source>
        <dbReference type="ARBA" id="ARBA00022729"/>
    </source>
</evidence>
<keyword evidence="8" id="KW-1133">Transmembrane helix</keyword>
<protein>
    <submittedName>
        <fullName evidence="10">Cellulose acetylase subunit</fullName>
    </submittedName>
</protein>
<dbReference type="InterPro" id="IPR031811">
    <property type="entry name" value="ALGX/ALGJ_SGNH-like"/>
</dbReference>
<dbReference type="AlphaFoldDB" id="Q2KWS4"/>
<proteinExistence type="predicted"/>
<comment type="pathway">
    <text evidence="2">Glycan biosynthesis; alginate biosynthesis.</text>
</comment>
<dbReference type="GO" id="GO:0042121">
    <property type="term" value="P:alginic acid biosynthetic process"/>
    <property type="evidence" value="ECO:0007669"/>
    <property type="project" value="UniProtKB-UniPathway"/>
</dbReference>
<dbReference type="CDD" id="cd14444">
    <property type="entry name" value="AlgX_N_like_1"/>
    <property type="match status" value="1"/>
</dbReference>
<keyword evidence="8" id="KW-0472">Membrane</keyword>
<organism evidence="10 11">
    <name type="scientific">Bordetella avium (strain 197N)</name>
    <dbReference type="NCBI Taxonomy" id="360910"/>
    <lineage>
        <taxon>Bacteria</taxon>
        <taxon>Pseudomonadati</taxon>
        <taxon>Pseudomonadota</taxon>
        <taxon>Betaproteobacteria</taxon>
        <taxon>Burkholderiales</taxon>
        <taxon>Alcaligenaceae</taxon>
        <taxon>Bordetella</taxon>
    </lineage>
</organism>
<keyword evidence="11" id="KW-1185">Reference proteome</keyword>
<dbReference type="KEGG" id="bav:BAV2623"/>
<dbReference type="eggNOG" id="ENOG5032RMC">
    <property type="taxonomic scope" value="Bacteria"/>
</dbReference>
<sequence>MSEQSPDLPAPPPTSHATVLNQRASLLAGLVLLIFMIVGVASNAWWTWGEDHAVLPEDVSLSRVLDGGVTHDLSERLADMPFSSEAARLQRGLGWLTLGDLGARVRQGCPGWLFLSDELELHRGADANAQARAHLVAQVREALAAQGVGLLVAVVPDKSRIEAEHLCGLRRPAVLQDRVTRWIDDLRAKGVTAIDLTSPLQTLGKDAYYRNDTHWNEAGAGVAARAVADAIRASGVPLQPPRTLRATPQPAAPRPGDLPRLAGVDWLATVLQPPMEIVSSHVYTPEASKSDDLFGDTALPTLALIGTSYSRTSGFVPQLEQALGAQVGNFARDGAKFGGAAKHYFQSQAWKQTPPKLVIWEIDERDLQTPLTDEDRSVSPDAVGKPASR</sequence>
<evidence type="ECO:0000313" key="10">
    <source>
        <dbReference type="EMBL" id="CAJ50233.1"/>
    </source>
</evidence>
<evidence type="ECO:0000256" key="2">
    <source>
        <dbReference type="ARBA" id="ARBA00005182"/>
    </source>
</evidence>
<evidence type="ECO:0000259" key="9">
    <source>
        <dbReference type="Pfam" id="PF16822"/>
    </source>
</evidence>
<evidence type="ECO:0000256" key="5">
    <source>
        <dbReference type="ARBA" id="ARBA00022764"/>
    </source>
</evidence>
<dbReference type="HOGENOM" id="CLU_057510_0_0_4"/>
<keyword evidence="4" id="KW-0732">Signal</keyword>
<dbReference type="Proteomes" id="UP000001977">
    <property type="component" value="Chromosome"/>
</dbReference>
<feature type="transmembrane region" description="Helical" evidence="8">
    <location>
        <begin position="26"/>
        <end position="48"/>
    </location>
</feature>
<dbReference type="EMBL" id="AM167904">
    <property type="protein sequence ID" value="CAJ50233.1"/>
    <property type="molecule type" value="Genomic_DNA"/>
</dbReference>
<dbReference type="GO" id="GO:0042597">
    <property type="term" value="C:periplasmic space"/>
    <property type="evidence" value="ECO:0007669"/>
    <property type="project" value="UniProtKB-SubCell"/>
</dbReference>
<dbReference type="GeneID" id="92934196"/>
<accession>Q2KWS4</accession>
<evidence type="ECO:0000256" key="6">
    <source>
        <dbReference type="ARBA" id="ARBA00022841"/>
    </source>
</evidence>
<feature type="region of interest" description="Disordered" evidence="7">
    <location>
        <begin position="238"/>
        <end position="257"/>
    </location>
</feature>
<evidence type="ECO:0000313" key="11">
    <source>
        <dbReference type="Proteomes" id="UP000001977"/>
    </source>
</evidence>
<feature type="domain" description="AlgX/AlgJ SGNH hydrolase-like" evidence="9">
    <location>
        <begin position="105"/>
        <end position="364"/>
    </location>
</feature>
<keyword evidence="5" id="KW-0574">Periplasm</keyword>
<reference evidence="10 11" key="1">
    <citation type="journal article" date="2006" name="J. Bacteriol.">
        <title>Comparison of the genome sequence of the poultry pathogen Bordetella avium with those of B. bronchiseptica, B. pertussis, and B. parapertussis reveals extensive diversity in surface structures associated with host interaction.</title>
        <authorList>
            <person name="Sebaihia M."/>
            <person name="Preston A."/>
            <person name="Maskell D.J."/>
            <person name="Kuzmiak H."/>
            <person name="Connell T.D."/>
            <person name="King N.D."/>
            <person name="Orndorff P.E."/>
            <person name="Miyamoto D.M."/>
            <person name="Thomson N.R."/>
            <person name="Harris D."/>
            <person name="Goble A."/>
            <person name="Lord A."/>
            <person name="Murphy L."/>
            <person name="Quail M.A."/>
            <person name="Rutter S."/>
            <person name="Squares R."/>
            <person name="Squares S."/>
            <person name="Woodward J."/>
            <person name="Parkhill J."/>
            <person name="Temple L.M."/>
        </authorList>
    </citation>
    <scope>NUCLEOTIDE SEQUENCE [LARGE SCALE GENOMIC DNA]</scope>
    <source>
        <strain evidence="10 11">197N</strain>
    </source>
</reference>
<keyword evidence="8" id="KW-0812">Transmembrane</keyword>
<dbReference type="Pfam" id="PF16822">
    <property type="entry name" value="ALGX"/>
    <property type="match status" value="1"/>
</dbReference>
<comment type="subcellular location">
    <subcellularLocation>
        <location evidence="1">Periplasm</location>
    </subcellularLocation>
</comment>
<dbReference type="GO" id="GO:0016740">
    <property type="term" value="F:transferase activity"/>
    <property type="evidence" value="ECO:0007669"/>
    <property type="project" value="UniProtKB-KW"/>
</dbReference>
<name>Q2KWS4_BORA1</name>
<keyword evidence="6" id="KW-0016">Alginate biosynthesis</keyword>
<evidence type="ECO:0000256" key="7">
    <source>
        <dbReference type="SAM" id="MobiDB-lite"/>
    </source>
</evidence>
<keyword evidence="3" id="KW-0808">Transferase</keyword>
<evidence type="ECO:0000256" key="3">
    <source>
        <dbReference type="ARBA" id="ARBA00022679"/>
    </source>
</evidence>
<evidence type="ECO:0000256" key="8">
    <source>
        <dbReference type="SAM" id="Phobius"/>
    </source>
</evidence>
<dbReference type="OrthoDB" id="8717445at2"/>
<dbReference type="RefSeq" id="WP_012418265.1">
    <property type="nucleotide sequence ID" value="NC_010645.1"/>
</dbReference>
<dbReference type="UniPathway" id="UPA00286"/>
<evidence type="ECO:0000256" key="1">
    <source>
        <dbReference type="ARBA" id="ARBA00004418"/>
    </source>
</evidence>
<dbReference type="SUPFAM" id="SSF52266">
    <property type="entry name" value="SGNH hydrolase"/>
    <property type="match status" value="2"/>
</dbReference>
<gene>
    <name evidence="10" type="primary">wssI</name>
    <name evidence="10" type="ordered locus">BAV2623</name>
</gene>
<dbReference type="STRING" id="360910.BAV2623"/>